<dbReference type="PANTHER" id="PTHR43422:SF3">
    <property type="entry name" value="THIAMINE THIAZOLE SYNTHASE"/>
    <property type="match status" value="1"/>
</dbReference>
<accession>A0A1A3BEJ4</accession>
<dbReference type="Proteomes" id="UP000093795">
    <property type="component" value="Unassembled WGS sequence"/>
</dbReference>
<dbReference type="STRING" id="1790.A5645_22475"/>
<gene>
    <name evidence="1" type="ORF">A9X01_08400</name>
</gene>
<proteinExistence type="predicted"/>
<protein>
    <submittedName>
        <fullName evidence="1">2-polyprenyl-6-methoxyphenol hydroxylase-like oxidoreductase</fullName>
    </submittedName>
</protein>
<dbReference type="AlphaFoldDB" id="A0A1A3BEJ4"/>
<evidence type="ECO:0000313" key="2">
    <source>
        <dbReference type="Proteomes" id="UP000093795"/>
    </source>
</evidence>
<dbReference type="RefSeq" id="WP_065123909.1">
    <property type="nucleotide sequence ID" value="NZ_LZKQ01000337.1"/>
</dbReference>
<reference evidence="1 2" key="1">
    <citation type="submission" date="2016-06" db="EMBL/GenBank/DDBJ databases">
        <authorList>
            <person name="Kjaerup R.B."/>
            <person name="Dalgaard T.S."/>
            <person name="Juul-Madsen H.R."/>
        </authorList>
    </citation>
    <scope>NUCLEOTIDE SEQUENCE [LARGE SCALE GENOMIC DNA]</scope>
    <source>
        <strain evidence="1 2">1081914.2</strain>
    </source>
</reference>
<sequence>MSESKGNAVVLGAGIAGLLAARVLADFYRDVIVVERDALPNGPLNRRGVPQGGLPHIPAARATQTMEKLFPGFLADLVAGGARVWDDGDLSRLCMNFGGQQLLRSGNIPDPESIVVHYAHRPFLEWRLRRHVQAIPNVTFTEAHDAVRLTSTGERGRVTGVVLARRESGAERTLASDLVVDATGRGSRTPIFLEQMGYRRPPEDELKVHVTYSGLPVHVPPGKLQENMTLTAAEPHRPMAFAMFTGENDNYMLAVQTLAGRPAPRDRAALFDCLTDVAPPHVLAAARSAEPLADVMQYKFPANRWRRYDKLDHRPDGLIVMGDAMCTFNPLYGQGMSIAAIEAMILRDCLRDGGEDLPRRFFRRAAKEVGVAWRMAVSSDLALPQIAGKRTASVRFRNAFVDRIVTAAHTDPLMVQRFLHLMNMVGPRGPLTLASTLLRTAIR</sequence>
<dbReference type="PANTHER" id="PTHR43422">
    <property type="entry name" value="THIAMINE THIAZOLE SYNTHASE"/>
    <property type="match status" value="1"/>
</dbReference>
<dbReference type="InterPro" id="IPR036188">
    <property type="entry name" value="FAD/NAD-bd_sf"/>
</dbReference>
<name>A0A1A3BEJ4_MYCAS</name>
<comment type="caution">
    <text evidence="1">The sequence shown here is derived from an EMBL/GenBank/DDBJ whole genome shotgun (WGS) entry which is preliminary data.</text>
</comment>
<evidence type="ECO:0000313" key="1">
    <source>
        <dbReference type="EMBL" id="OBI72307.1"/>
    </source>
</evidence>
<dbReference type="EMBL" id="LZKQ01000337">
    <property type="protein sequence ID" value="OBI72307.1"/>
    <property type="molecule type" value="Genomic_DNA"/>
</dbReference>
<organism evidence="1 2">
    <name type="scientific">Mycobacterium asiaticum</name>
    <dbReference type="NCBI Taxonomy" id="1790"/>
    <lineage>
        <taxon>Bacteria</taxon>
        <taxon>Bacillati</taxon>
        <taxon>Actinomycetota</taxon>
        <taxon>Actinomycetes</taxon>
        <taxon>Mycobacteriales</taxon>
        <taxon>Mycobacteriaceae</taxon>
        <taxon>Mycobacterium</taxon>
    </lineage>
</organism>
<dbReference type="SUPFAM" id="SSF51905">
    <property type="entry name" value="FAD/NAD(P)-binding domain"/>
    <property type="match status" value="1"/>
</dbReference>
<dbReference type="Gene3D" id="3.50.50.60">
    <property type="entry name" value="FAD/NAD(P)-binding domain"/>
    <property type="match status" value="1"/>
</dbReference>